<dbReference type="PANTHER" id="PTHR32158">
    <property type="entry name" value="RING-TYPE DOMAIN-CONTAINING PROTEIN"/>
    <property type="match status" value="1"/>
</dbReference>
<dbReference type="EMBL" id="CALNXI010003228">
    <property type="protein sequence ID" value="CAH3192592.1"/>
    <property type="molecule type" value="Genomic_DNA"/>
</dbReference>
<dbReference type="SUPFAM" id="SSF51126">
    <property type="entry name" value="Pectin lyase-like"/>
    <property type="match status" value="1"/>
</dbReference>
<dbReference type="PANTHER" id="PTHR32158:SF21">
    <property type="match status" value="1"/>
</dbReference>
<evidence type="ECO:0000256" key="1">
    <source>
        <dbReference type="SAM" id="Phobius"/>
    </source>
</evidence>
<sequence length="1265" mass="139653">MEIELVQGGFCNHRGTMETFLRVFQVILLLFVAVQLADAFNKTIYVSPKGKDKQSWGSSDSPCHTLDYAISSARQTGANSTQISAARGSYKLTNSFSFKHLNNFGLSGQGTKPDDVEIICKGNASLSFVLSNNIFVKGVTLQNCGGWRPSSVSAPKPYTGLDGVKFRVALDFRYCRNVQLFNVKISLSPGLGVNFYDVGGVVNFTNCVFADNRAANDNGSKANTQRKSNEEGLHTKQIERVYSGGGIYLALDPYGRNTVNITRSEHDSYQHNNTFVFQNCSFLRNEAGWSNASIAAEFVDTPELPFSRGGGLAIFFRSNASGSTISIDSCLFSENRASWGGGVNVWMGEKTQNNRLAVENTKFENNKGYQAGGGVRMSNLIKETQQLLNLFTVNNCLFVNNTSVWGGATSIFGSSIPGKCAKHTDADLTLFSFNRCRWTGNTGTVGAALGAFLKNQNEDQIGPQAPYHTSFDGCTFLSNRVLRLKVLVAIGEGTLYSVEVPLIFRGNVSFLDNSKTAVALDGATVEIYDHVYFINNVGLRGGAMAMYGRSRIIFNKHSYVLFQGNKCDTGGQGGALYIDAPGPPLVGFNATGTNTHGCFFAYALPSLDFDDWETKVIFRGNQAPFSSGNSVFVTTLRGCRRIGEPRQNNSVLRWKFVEFQDQYGKRSSLKNEVATDPVDIQYDTAEWNVAPSERFNATVRLLDELGNSVVGIINVEVIPLHQSSKVSLYSASSMFVANDTISHLAMAGKSGEKFSVELKYMGKQILTQTISGLSLKPCNLGFKQKGSLCVCRDSTERGISRCKSDGKTFYLKHGYWAGTVNNKFVTHFCPTGYCKTVTRAREIKFVSGDVCSDDRDQTSILCGKCKANRAVLLGGEHCSATCSNWYLLLLLLYGLILIAVVMFIMLIDLDFFTGYLNAWLYAYQVMKVITPDGFAFDPFIEFIIGLANFQFKTGSGGICFAAGLDDADKLAIMYVLPTYVLVVAVLLAQAVSYHPNWCFSKKVRAAPIRAVCTIVVLCYTDITRISLRILNPASVGSKIVMYSQGNIGFFTGKHIAYGILAILFIVLFVVPFPMVLLFRPFLTQRLRPVLNLNRWKPIFDALQNCFKDRYRWCAAFYFLARLVIYAIATLVSSGPVKRALLESCCVLILLIIAFLRPYKEAKDVKEDEESYDWINKSDAALLFTLTLIALFSSPFDGMFKSTWSGLRVFVDILAYIPLLVLGMVAIRIIRKYREAKKLREANEPELSVSELSEVTDDIVALGNQA</sequence>
<feature type="transmembrane region" description="Helical" evidence="1">
    <location>
        <begin position="20"/>
        <end position="37"/>
    </location>
</feature>
<organism evidence="2 3">
    <name type="scientific">Porites evermanni</name>
    <dbReference type="NCBI Taxonomy" id="104178"/>
    <lineage>
        <taxon>Eukaryota</taxon>
        <taxon>Metazoa</taxon>
        <taxon>Cnidaria</taxon>
        <taxon>Anthozoa</taxon>
        <taxon>Hexacorallia</taxon>
        <taxon>Scleractinia</taxon>
        <taxon>Fungiina</taxon>
        <taxon>Poritidae</taxon>
        <taxon>Porites</taxon>
    </lineage>
</organism>
<feature type="transmembrane region" description="Helical" evidence="1">
    <location>
        <begin position="971"/>
        <end position="991"/>
    </location>
</feature>
<gene>
    <name evidence="2" type="ORF">PEVE_00024183</name>
</gene>
<keyword evidence="1" id="KW-0812">Transmembrane</keyword>
<dbReference type="Gene3D" id="2.160.20.10">
    <property type="entry name" value="Single-stranded right-handed beta-helix, Pectin lyase-like"/>
    <property type="match status" value="1"/>
</dbReference>
<name>A0ABN8SPY3_9CNID</name>
<reference evidence="2 3" key="1">
    <citation type="submission" date="2022-05" db="EMBL/GenBank/DDBJ databases">
        <authorList>
            <consortium name="Genoscope - CEA"/>
            <person name="William W."/>
        </authorList>
    </citation>
    <scope>NUCLEOTIDE SEQUENCE [LARGE SCALE GENOMIC DNA]</scope>
</reference>
<feature type="transmembrane region" description="Helical" evidence="1">
    <location>
        <begin position="1112"/>
        <end position="1133"/>
    </location>
</feature>
<dbReference type="Proteomes" id="UP001159427">
    <property type="component" value="Unassembled WGS sequence"/>
</dbReference>
<dbReference type="InterPro" id="IPR011050">
    <property type="entry name" value="Pectin_lyase_fold/virulence"/>
</dbReference>
<feature type="transmembrane region" description="Helical" evidence="1">
    <location>
        <begin position="885"/>
        <end position="907"/>
    </location>
</feature>
<comment type="caution">
    <text evidence="2">The sequence shown here is derived from an EMBL/GenBank/DDBJ whole genome shotgun (WGS) entry which is preliminary data.</text>
</comment>
<feature type="transmembrane region" description="Helical" evidence="1">
    <location>
        <begin position="1055"/>
        <end position="1078"/>
    </location>
</feature>
<evidence type="ECO:0000313" key="3">
    <source>
        <dbReference type="Proteomes" id="UP001159427"/>
    </source>
</evidence>
<keyword evidence="1" id="KW-1133">Transmembrane helix</keyword>
<keyword evidence="1" id="KW-0472">Membrane</keyword>
<protein>
    <submittedName>
        <fullName evidence="2">Uncharacterized protein</fullName>
    </submittedName>
</protein>
<dbReference type="InterPro" id="IPR012334">
    <property type="entry name" value="Pectin_lyas_fold"/>
</dbReference>
<evidence type="ECO:0000313" key="2">
    <source>
        <dbReference type="EMBL" id="CAH3192592.1"/>
    </source>
</evidence>
<feature type="transmembrane region" description="Helical" evidence="1">
    <location>
        <begin position="1139"/>
        <end position="1158"/>
    </location>
</feature>
<feature type="transmembrane region" description="Helical" evidence="1">
    <location>
        <begin position="1208"/>
        <end position="1229"/>
    </location>
</feature>
<accession>A0ABN8SPY3</accession>
<feature type="transmembrane region" description="Helical" evidence="1">
    <location>
        <begin position="1179"/>
        <end position="1196"/>
    </location>
</feature>
<keyword evidence="3" id="KW-1185">Reference proteome</keyword>
<proteinExistence type="predicted"/>